<sequence length="314" mass="33925">MSLQQRHVVLGAGPAGRTLARYLAADGNTVRIVSRNTVDLGPAVESLATDLMDPGQALAATEGATVLYHCVNVPYQHQVESMPRLAHSIVAAATRHGAQLVVLDTLYPYGERDGEAITESTPWAATSRKGCIRAELDRYYLERHMAGDVRVALGRSADFFGPEVLNSTLGGAFFPSALTGEPVLAFGDIALPHSYTFMPDVAAGLAILGGAADDAWGRVWHLPTVPAVSTEAVHALVAELLGRPIEATVLPEARPYGPFDAEFMAEYAEMFYQHRIPQNMVSEAFETRFEVSPTPLRQALAHTLDWYADQVRAG</sequence>
<accession>A0A918XCG3</accession>
<comment type="caution">
    <text evidence="2">The sequence shown here is derived from an EMBL/GenBank/DDBJ whole genome shotgun (WGS) entry which is preliminary data.</text>
</comment>
<organism evidence="2 3">
    <name type="scientific">Nocardiopsis kunsanensis</name>
    <dbReference type="NCBI Taxonomy" id="141693"/>
    <lineage>
        <taxon>Bacteria</taxon>
        <taxon>Bacillati</taxon>
        <taxon>Actinomycetota</taxon>
        <taxon>Actinomycetes</taxon>
        <taxon>Streptosporangiales</taxon>
        <taxon>Nocardiopsidaceae</taxon>
        <taxon>Nocardiopsis</taxon>
    </lineage>
</organism>
<dbReference type="EMBL" id="BMXL01000010">
    <property type="protein sequence ID" value="GHD25689.1"/>
    <property type="molecule type" value="Genomic_DNA"/>
</dbReference>
<dbReference type="Pfam" id="PF01370">
    <property type="entry name" value="Epimerase"/>
    <property type="match status" value="1"/>
</dbReference>
<dbReference type="RefSeq" id="WP_193517940.1">
    <property type="nucleotide sequence ID" value="NZ_BMXL01000010.1"/>
</dbReference>
<reference evidence="2 3" key="1">
    <citation type="journal article" date="2014" name="Int. J. Syst. Evol. Microbiol.">
        <title>Complete genome sequence of Corynebacterium casei LMG S-19264T (=DSM 44701T), isolated from a smear-ripened cheese.</title>
        <authorList>
            <consortium name="US DOE Joint Genome Institute (JGI-PGF)"/>
            <person name="Walter F."/>
            <person name="Albersmeier A."/>
            <person name="Kalinowski J."/>
            <person name="Ruckert C."/>
        </authorList>
    </citation>
    <scope>NUCLEOTIDE SEQUENCE [LARGE SCALE GENOMIC DNA]</scope>
    <source>
        <strain evidence="2 3">KCTC 19473</strain>
    </source>
</reference>
<dbReference type="AlphaFoldDB" id="A0A918XCG3"/>
<evidence type="ECO:0000313" key="3">
    <source>
        <dbReference type="Proteomes" id="UP000654947"/>
    </source>
</evidence>
<dbReference type="InterPro" id="IPR036291">
    <property type="entry name" value="NAD(P)-bd_dom_sf"/>
</dbReference>
<evidence type="ECO:0000259" key="1">
    <source>
        <dbReference type="Pfam" id="PF01370"/>
    </source>
</evidence>
<evidence type="ECO:0000313" key="2">
    <source>
        <dbReference type="EMBL" id="GHD25689.1"/>
    </source>
</evidence>
<dbReference type="Gene3D" id="3.40.50.720">
    <property type="entry name" value="NAD(P)-binding Rossmann-like Domain"/>
    <property type="match status" value="1"/>
</dbReference>
<keyword evidence="3" id="KW-1185">Reference proteome</keyword>
<dbReference type="InterPro" id="IPR001509">
    <property type="entry name" value="Epimerase_deHydtase"/>
</dbReference>
<proteinExistence type="predicted"/>
<feature type="domain" description="NAD-dependent epimerase/dehydratase" evidence="1">
    <location>
        <begin position="9"/>
        <end position="207"/>
    </location>
</feature>
<dbReference type="SUPFAM" id="SSF51735">
    <property type="entry name" value="NAD(P)-binding Rossmann-fold domains"/>
    <property type="match status" value="1"/>
</dbReference>
<name>A0A918XCG3_9ACTN</name>
<dbReference type="Proteomes" id="UP000654947">
    <property type="component" value="Unassembled WGS sequence"/>
</dbReference>
<gene>
    <name evidence="2" type="ORF">GCM10007147_23030</name>
</gene>
<protein>
    <submittedName>
        <fullName evidence="2">Epimerase</fullName>
    </submittedName>
</protein>